<feature type="active site" evidence="10">
    <location>
        <position position="245"/>
    </location>
</feature>
<comment type="subunit">
    <text evidence="10">Forms a cyclic heterotetrameric complex composed of two molecules of XerC and two molecules of XerD.</text>
</comment>
<keyword evidence="3 10" id="KW-0963">Cytoplasm</keyword>
<evidence type="ECO:0000259" key="12">
    <source>
        <dbReference type="PROSITE" id="PS51900"/>
    </source>
</evidence>
<name>A0ABW1PND7_9FLAO</name>
<keyword evidence="5 10" id="KW-0159">Chromosome partition</keyword>
<comment type="similarity">
    <text evidence="2">Belongs to the 'phage' integrase family. XerD subfamily.</text>
</comment>
<feature type="active site" evidence="10">
    <location>
        <position position="173"/>
    </location>
</feature>
<dbReference type="InterPro" id="IPR004107">
    <property type="entry name" value="Integrase_SAM-like_N"/>
</dbReference>
<keyword evidence="14" id="KW-1185">Reference proteome</keyword>
<keyword evidence="7 10" id="KW-0238">DNA-binding</keyword>
<sequence length="299" mass="34413">MSNWSTYIKSFQSYMTIERGLSKNTIANYTFDIEKLIEYLATNNLSYNPINITEEIVQQFIYETSKSVNPSSQARVISGLRSFFLYLIFEDYRTDNPMELIEIPKIGRKLPDTLSTDEIDSLIDAVDLSSNEGERNRAILETLYGCGLRVSELISLKISDLFFEEGFIKVSGKGDKQRFVPIGNLTQKYIDIYKSTDRSKLSIQKGHEDTLFLNRRGKQLTRAMIFTIIKDLAVKINLNKSISPHTFRHSFATHLLENGADLRSIQLMLGHESITTTEIYVHLDRRHLTQVINAFHPRK</sequence>
<dbReference type="InterPro" id="IPR010998">
    <property type="entry name" value="Integrase_recombinase_N"/>
</dbReference>
<evidence type="ECO:0000256" key="7">
    <source>
        <dbReference type="ARBA" id="ARBA00023125"/>
    </source>
</evidence>
<gene>
    <name evidence="13" type="primary">xerD</name>
    <name evidence="10" type="synonym">xerC</name>
    <name evidence="13" type="ORF">ACFPVY_08820</name>
</gene>
<feature type="domain" description="Core-binding (CB)" evidence="12">
    <location>
        <begin position="2"/>
        <end position="88"/>
    </location>
</feature>
<evidence type="ECO:0000256" key="3">
    <source>
        <dbReference type="ARBA" id="ARBA00022490"/>
    </source>
</evidence>
<feature type="active site" description="O-(3'-phospho-DNA)-tyrosine intermediate" evidence="10">
    <location>
        <position position="280"/>
    </location>
</feature>
<dbReference type="InterPro" id="IPR050090">
    <property type="entry name" value="Tyrosine_recombinase_XerCD"/>
</dbReference>
<proteinExistence type="inferred from homology"/>
<dbReference type="NCBIfam" id="TIGR02225">
    <property type="entry name" value="recomb_XerD"/>
    <property type="match status" value="1"/>
</dbReference>
<evidence type="ECO:0000256" key="5">
    <source>
        <dbReference type="ARBA" id="ARBA00022829"/>
    </source>
</evidence>
<feature type="domain" description="Tyr recombinase" evidence="11">
    <location>
        <begin position="109"/>
        <end position="293"/>
    </location>
</feature>
<dbReference type="PANTHER" id="PTHR30349">
    <property type="entry name" value="PHAGE INTEGRASE-RELATED"/>
    <property type="match status" value="1"/>
</dbReference>
<dbReference type="Gene3D" id="1.10.443.10">
    <property type="entry name" value="Intergrase catalytic core"/>
    <property type="match status" value="1"/>
</dbReference>
<evidence type="ECO:0000256" key="9">
    <source>
        <dbReference type="ARBA" id="ARBA00023306"/>
    </source>
</evidence>
<keyword evidence="4 10" id="KW-0132">Cell division</keyword>
<evidence type="ECO:0000256" key="2">
    <source>
        <dbReference type="ARBA" id="ARBA00010450"/>
    </source>
</evidence>
<evidence type="ECO:0000256" key="1">
    <source>
        <dbReference type="ARBA" id="ARBA00004496"/>
    </source>
</evidence>
<dbReference type="Proteomes" id="UP001596287">
    <property type="component" value="Unassembled WGS sequence"/>
</dbReference>
<dbReference type="InterPro" id="IPR002104">
    <property type="entry name" value="Integrase_catalytic"/>
</dbReference>
<evidence type="ECO:0000256" key="6">
    <source>
        <dbReference type="ARBA" id="ARBA00022908"/>
    </source>
</evidence>
<evidence type="ECO:0000313" key="13">
    <source>
        <dbReference type="EMBL" id="MFC6096749.1"/>
    </source>
</evidence>
<dbReference type="PANTHER" id="PTHR30349:SF81">
    <property type="entry name" value="TYROSINE RECOMBINASE XERC"/>
    <property type="match status" value="1"/>
</dbReference>
<keyword evidence="6 10" id="KW-0229">DNA integration</keyword>
<evidence type="ECO:0000256" key="8">
    <source>
        <dbReference type="ARBA" id="ARBA00023172"/>
    </source>
</evidence>
<dbReference type="Gene3D" id="1.10.150.130">
    <property type="match status" value="1"/>
</dbReference>
<dbReference type="InterPro" id="IPR044068">
    <property type="entry name" value="CB"/>
</dbReference>
<comment type="similarity">
    <text evidence="10">Belongs to the 'phage' integrase family. XerC subfamily.</text>
</comment>
<dbReference type="PROSITE" id="PS51900">
    <property type="entry name" value="CB"/>
    <property type="match status" value="1"/>
</dbReference>
<dbReference type="EMBL" id="JBHSQB010000007">
    <property type="protein sequence ID" value="MFC6096749.1"/>
    <property type="molecule type" value="Genomic_DNA"/>
</dbReference>
<comment type="subcellular location">
    <subcellularLocation>
        <location evidence="1 10">Cytoplasm</location>
    </subcellularLocation>
</comment>
<dbReference type="NCBIfam" id="NF040815">
    <property type="entry name" value="recomb_XerA_Arch"/>
    <property type="match status" value="1"/>
</dbReference>
<evidence type="ECO:0000256" key="4">
    <source>
        <dbReference type="ARBA" id="ARBA00022618"/>
    </source>
</evidence>
<dbReference type="InterPro" id="IPR011932">
    <property type="entry name" value="Recomb_XerD"/>
</dbReference>
<keyword evidence="9 10" id="KW-0131">Cell cycle</keyword>
<dbReference type="CDD" id="cd00798">
    <property type="entry name" value="INT_XerDC_C"/>
    <property type="match status" value="1"/>
</dbReference>
<dbReference type="InterPro" id="IPR023009">
    <property type="entry name" value="Tyrosine_recombinase_XerC/XerD"/>
</dbReference>
<dbReference type="InterPro" id="IPR011010">
    <property type="entry name" value="DNA_brk_join_enz"/>
</dbReference>
<feature type="active site" evidence="10">
    <location>
        <position position="149"/>
    </location>
</feature>
<protein>
    <recommendedName>
        <fullName evidence="10">Tyrosine recombinase XerC</fullName>
    </recommendedName>
</protein>
<feature type="active site" evidence="10">
    <location>
        <position position="248"/>
    </location>
</feature>
<comment type="function">
    <text evidence="10">Site-specific tyrosine recombinase, which acts by catalyzing the cutting and rejoining of the recombining DNA molecules. The XerC-XerD complex is essential to convert dimers of the bacterial chromosome into monomers to permit their segregation at cell division. It also contributes to the segregational stability of plasmids.</text>
</comment>
<dbReference type="Pfam" id="PF00589">
    <property type="entry name" value="Phage_integrase"/>
    <property type="match status" value="1"/>
</dbReference>
<organism evidence="13 14">
    <name type="scientific">Flavobacterium qiangtangense</name>
    <dbReference type="NCBI Taxonomy" id="1442595"/>
    <lineage>
        <taxon>Bacteria</taxon>
        <taxon>Pseudomonadati</taxon>
        <taxon>Bacteroidota</taxon>
        <taxon>Flavobacteriia</taxon>
        <taxon>Flavobacteriales</taxon>
        <taxon>Flavobacteriaceae</taxon>
        <taxon>Flavobacterium</taxon>
    </lineage>
</organism>
<dbReference type="PROSITE" id="PS51898">
    <property type="entry name" value="TYR_RECOMBINASE"/>
    <property type="match status" value="1"/>
</dbReference>
<reference evidence="14" key="1">
    <citation type="journal article" date="2019" name="Int. J. Syst. Evol. Microbiol.">
        <title>The Global Catalogue of Microorganisms (GCM) 10K type strain sequencing project: providing services to taxonomists for standard genome sequencing and annotation.</title>
        <authorList>
            <consortium name="The Broad Institute Genomics Platform"/>
            <consortium name="The Broad Institute Genome Sequencing Center for Infectious Disease"/>
            <person name="Wu L."/>
            <person name="Ma J."/>
        </authorList>
    </citation>
    <scope>NUCLEOTIDE SEQUENCE [LARGE SCALE GENOMIC DNA]</scope>
    <source>
        <strain evidence="14">CCUG 49679</strain>
    </source>
</reference>
<dbReference type="SUPFAM" id="SSF56349">
    <property type="entry name" value="DNA breaking-rejoining enzymes"/>
    <property type="match status" value="1"/>
</dbReference>
<dbReference type="RefSeq" id="WP_379791615.1">
    <property type="nucleotide sequence ID" value="NZ_JBHSQB010000007.1"/>
</dbReference>
<comment type="caution">
    <text evidence="13">The sequence shown here is derived from an EMBL/GenBank/DDBJ whole genome shotgun (WGS) entry which is preliminary data.</text>
</comment>
<evidence type="ECO:0000313" key="14">
    <source>
        <dbReference type="Proteomes" id="UP001596287"/>
    </source>
</evidence>
<dbReference type="NCBIfam" id="NF001399">
    <property type="entry name" value="PRK00283.1"/>
    <property type="match status" value="1"/>
</dbReference>
<accession>A0ABW1PND7</accession>
<feature type="active site" evidence="10">
    <location>
        <position position="271"/>
    </location>
</feature>
<dbReference type="Pfam" id="PF02899">
    <property type="entry name" value="Phage_int_SAM_1"/>
    <property type="match status" value="1"/>
</dbReference>
<evidence type="ECO:0000259" key="11">
    <source>
        <dbReference type="PROSITE" id="PS51898"/>
    </source>
</evidence>
<evidence type="ECO:0000256" key="10">
    <source>
        <dbReference type="HAMAP-Rule" id="MF_01808"/>
    </source>
</evidence>
<dbReference type="HAMAP" id="MF_01808">
    <property type="entry name" value="Recomb_XerC_XerD"/>
    <property type="match status" value="1"/>
</dbReference>
<keyword evidence="8 10" id="KW-0233">DNA recombination</keyword>
<dbReference type="InterPro" id="IPR013762">
    <property type="entry name" value="Integrase-like_cat_sf"/>
</dbReference>